<dbReference type="Proteomes" id="UP000694850">
    <property type="component" value="Unplaced"/>
</dbReference>
<feature type="transmembrane region" description="Helical" evidence="6">
    <location>
        <begin position="50"/>
        <end position="70"/>
    </location>
</feature>
<accession>A0A8B7B617</accession>
<evidence type="ECO:0000256" key="6">
    <source>
        <dbReference type="SAM" id="Phobius"/>
    </source>
</evidence>
<evidence type="ECO:0000256" key="3">
    <source>
        <dbReference type="ARBA" id="ARBA00022989"/>
    </source>
</evidence>
<feature type="domain" description="FAM234A/B beta-propeller" evidence="7">
    <location>
        <begin position="82"/>
        <end position="549"/>
    </location>
</feature>
<name>A0A8B7B617_ORYAF</name>
<dbReference type="Pfam" id="PF23727">
    <property type="entry name" value="Beta-prop_FAM234A_B"/>
    <property type="match status" value="1"/>
</dbReference>
<evidence type="ECO:0000313" key="9">
    <source>
        <dbReference type="RefSeq" id="XP_007955638.1"/>
    </source>
</evidence>
<evidence type="ECO:0000256" key="4">
    <source>
        <dbReference type="ARBA" id="ARBA00023136"/>
    </source>
</evidence>
<proteinExistence type="inferred from homology"/>
<keyword evidence="4 6" id="KW-0472">Membrane</keyword>
<keyword evidence="8" id="KW-1185">Reference proteome</keyword>
<dbReference type="PANTHER" id="PTHR21419">
    <property type="match status" value="1"/>
</dbReference>
<dbReference type="OrthoDB" id="6364780at2759"/>
<sequence>MMDNKDLEAEIHPLKNEDRKSQENLGNCTDKEEPCKTLPPRSPLSRCRTVAFFLSLFICLFVVFVVSFIIPCPDRPVSQRMWRIDYNTTAAYDFLALEDINRDRIQDVLFLYKNANSSNSPNRSCADEGFSSPCAFVAAASGASGTLFWERPAAQDVTLMQCSSAQQRAHGVLSACILVGGPGSVIALDPFTGETLWSRPGSLEKNASILSLLLGVPDVDSDGLPDLLVLTRENKEVNSYVYSGSTGSQVGHRGSLSTDGEAGSILHVTRTGAYYLLFPCASSLCGWSMKSLFEEMTGRESLLRTDPLWERAINSTTSRVSSPSSGAIRYQMHVPGKAGEDLLLVGSEACVLLDGQDLAPRWTLSDAQVFRKPILGHYKPDTLAVLIENGTGINRQILLLDLSTGAILWHQHLPGLPGVPPSASLLTADHRSAFFFWGLPEGVDANQTETGGPAHSLYMLHPTLPSVLLELATISANIIAFEAVLFEPSRHAAFILLTGPESPAAPGLVSVIKHKVRDCIPDSRVVRLSQDRADSDQAIRDRFSRLRYRSDA</sequence>
<dbReference type="RefSeq" id="XP_007955638.1">
    <property type="nucleotide sequence ID" value="XM_007957447.1"/>
</dbReference>
<dbReference type="AlphaFoldDB" id="A0A8B7B617"/>
<evidence type="ECO:0000256" key="2">
    <source>
        <dbReference type="ARBA" id="ARBA00022692"/>
    </source>
</evidence>
<organism evidence="8 9">
    <name type="scientific">Orycteropus afer afer</name>
    <dbReference type="NCBI Taxonomy" id="1230840"/>
    <lineage>
        <taxon>Eukaryota</taxon>
        <taxon>Metazoa</taxon>
        <taxon>Chordata</taxon>
        <taxon>Craniata</taxon>
        <taxon>Vertebrata</taxon>
        <taxon>Euteleostomi</taxon>
        <taxon>Mammalia</taxon>
        <taxon>Eutheria</taxon>
        <taxon>Afrotheria</taxon>
        <taxon>Tubulidentata</taxon>
        <taxon>Orycteropodidae</taxon>
        <taxon>Orycteropus</taxon>
    </lineage>
</organism>
<dbReference type="InterPro" id="IPR055409">
    <property type="entry name" value="Beta-prop_FAM234A_B"/>
</dbReference>
<comment type="similarity">
    <text evidence="5">Belongs to the FAM234 family.</text>
</comment>
<dbReference type="InterPro" id="IPR045232">
    <property type="entry name" value="FAM234"/>
</dbReference>
<dbReference type="SUPFAM" id="SSF50998">
    <property type="entry name" value="Quinoprotein alcohol dehydrogenase-like"/>
    <property type="match status" value="1"/>
</dbReference>
<comment type="subcellular location">
    <subcellularLocation>
        <location evidence="1">Membrane</location>
        <topology evidence="1">Single-pass membrane protein</topology>
    </subcellularLocation>
</comment>
<dbReference type="PANTHER" id="PTHR21419:SF7">
    <property type="entry name" value="PROTEIN FAM234A"/>
    <property type="match status" value="1"/>
</dbReference>
<evidence type="ECO:0000313" key="8">
    <source>
        <dbReference type="Proteomes" id="UP000694850"/>
    </source>
</evidence>
<gene>
    <name evidence="9" type="primary">FAM234A</name>
</gene>
<dbReference type="GO" id="GO:0016020">
    <property type="term" value="C:membrane"/>
    <property type="evidence" value="ECO:0007669"/>
    <property type="project" value="UniProtKB-SubCell"/>
</dbReference>
<reference evidence="9" key="1">
    <citation type="submission" date="2025-08" db="UniProtKB">
        <authorList>
            <consortium name="RefSeq"/>
        </authorList>
    </citation>
    <scope>IDENTIFICATION</scope>
</reference>
<keyword evidence="2 6" id="KW-0812">Transmembrane</keyword>
<dbReference type="GO" id="GO:0009986">
    <property type="term" value="C:cell surface"/>
    <property type="evidence" value="ECO:0007669"/>
    <property type="project" value="TreeGrafter"/>
</dbReference>
<evidence type="ECO:0000256" key="5">
    <source>
        <dbReference type="ARBA" id="ARBA00025791"/>
    </source>
</evidence>
<keyword evidence="3 6" id="KW-1133">Transmembrane helix</keyword>
<protein>
    <submittedName>
        <fullName evidence="9">Protein FAM234A</fullName>
    </submittedName>
</protein>
<evidence type="ECO:0000256" key="1">
    <source>
        <dbReference type="ARBA" id="ARBA00004167"/>
    </source>
</evidence>
<evidence type="ECO:0000259" key="7">
    <source>
        <dbReference type="Pfam" id="PF23727"/>
    </source>
</evidence>
<dbReference type="InterPro" id="IPR011047">
    <property type="entry name" value="Quinoprotein_ADH-like_sf"/>
</dbReference>